<gene>
    <name evidence="1" type="ORF">SAMN06296036_11894</name>
</gene>
<proteinExistence type="predicted"/>
<evidence type="ECO:0000313" key="2">
    <source>
        <dbReference type="Proteomes" id="UP000192907"/>
    </source>
</evidence>
<evidence type="ECO:0000313" key="1">
    <source>
        <dbReference type="EMBL" id="SMF57111.1"/>
    </source>
</evidence>
<keyword evidence="2" id="KW-1185">Reference proteome</keyword>
<sequence>MRTIALIAALTAAVAIPVGLSLEQGAKESTILPENYEALNGDEKLNRLWQDGIIASEYKAGLPTLKSVSPFKLAFHMLSKKMERPMDEAEASYDKPIHKHGVVAKVAFVATQDSPYTGLFEGASQGLLRVSVTGDPASMTFAPGIALKFFRDGMVSQNVSALYKLSGQGENHNFFANELSNVIPLEFDIASIFSSLVFKRVAKYPTQISVDGFADYDEHGDQVFEPRQPRQLYFSPVEEMRFDETAHDFRQDFMDIPSGTTLYRVYASEEKGLDTSEIDWERRKKALFIGTIETRSRFIASEYGDRRLFFKHNRML</sequence>
<dbReference type="Proteomes" id="UP000192907">
    <property type="component" value="Unassembled WGS sequence"/>
</dbReference>
<dbReference type="STRING" id="1513793.SAMN06296036_11894"/>
<dbReference type="RefSeq" id="WP_132322296.1">
    <property type="nucleotide sequence ID" value="NZ_FWZT01000018.1"/>
</dbReference>
<protein>
    <submittedName>
        <fullName evidence="1">Uncharacterized protein</fullName>
    </submittedName>
</protein>
<organism evidence="1 2">
    <name type="scientific">Pseudobacteriovorax antillogorgiicola</name>
    <dbReference type="NCBI Taxonomy" id="1513793"/>
    <lineage>
        <taxon>Bacteria</taxon>
        <taxon>Pseudomonadati</taxon>
        <taxon>Bdellovibrionota</taxon>
        <taxon>Oligoflexia</taxon>
        <taxon>Oligoflexales</taxon>
        <taxon>Pseudobacteriovoracaceae</taxon>
        <taxon>Pseudobacteriovorax</taxon>
    </lineage>
</organism>
<name>A0A1Y6CCQ4_9BACT</name>
<reference evidence="2" key="1">
    <citation type="submission" date="2017-04" db="EMBL/GenBank/DDBJ databases">
        <authorList>
            <person name="Varghese N."/>
            <person name="Submissions S."/>
        </authorList>
    </citation>
    <scope>NUCLEOTIDE SEQUENCE [LARGE SCALE GENOMIC DNA]</scope>
    <source>
        <strain evidence="2">RKEM611</strain>
    </source>
</reference>
<dbReference type="AlphaFoldDB" id="A0A1Y6CCQ4"/>
<accession>A0A1Y6CCQ4</accession>
<dbReference type="OrthoDB" id="479050at2"/>
<dbReference type="EMBL" id="FWZT01000018">
    <property type="protein sequence ID" value="SMF57111.1"/>
    <property type="molecule type" value="Genomic_DNA"/>
</dbReference>